<organism evidence="1 2">
    <name type="scientific">Pluteus cervinus</name>
    <dbReference type="NCBI Taxonomy" id="181527"/>
    <lineage>
        <taxon>Eukaryota</taxon>
        <taxon>Fungi</taxon>
        <taxon>Dikarya</taxon>
        <taxon>Basidiomycota</taxon>
        <taxon>Agaricomycotina</taxon>
        <taxon>Agaricomycetes</taxon>
        <taxon>Agaricomycetidae</taxon>
        <taxon>Agaricales</taxon>
        <taxon>Pluteineae</taxon>
        <taxon>Pluteaceae</taxon>
        <taxon>Pluteus</taxon>
    </lineage>
</organism>
<dbReference type="EMBL" id="ML209181">
    <property type="protein sequence ID" value="TFK58823.1"/>
    <property type="molecule type" value="Genomic_DNA"/>
</dbReference>
<evidence type="ECO:0000313" key="1">
    <source>
        <dbReference type="EMBL" id="TFK58823.1"/>
    </source>
</evidence>
<evidence type="ECO:0000313" key="2">
    <source>
        <dbReference type="Proteomes" id="UP000308600"/>
    </source>
</evidence>
<sequence length="237" mass="26936">MADSSSPADIDRFFQQAQKIMNHARFISDSIPNADPAAVQNIVQQLNTLYDALSVHNVRIERLWRDVRRDTIELFRQTFLYLEELELLDMDNPAHRIALFLVYHPRIQKSLDETLSSWNQHKMRTEHNISPIALYELSREAAITGGYWTGDPGDDIGSVGNEYGSEPGKDDQPVEDAGEDEEVPDEDMGILINSDDEIERARELLGEVDFEADDEAGGIDVYCEIAIRLSQLYAQHN</sequence>
<gene>
    <name evidence="1" type="ORF">BDN72DRAFT_781523</name>
</gene>
<accession>A0ACD2ZZ02</accession>
<protein>
    <submittedName>
        <fullName evidence="1">Uncharacterized protein</fullName>
    </submittedName>
</protein>
<reference evidence="1 2" key="1">
    <citation type="journal article" date="2019" name="Nat. Ecol. Evol.">
        <title>Megaphylogeny resolves global patterns of mushroom evolution.</title>
        <authorList>
            <person name="Varga T."/>
            <person name="Krizsan K."/>
            <person name="Foldi C."/>
            <person name="Dima B."/>
            <person name="Sanchez-Garcia M."/>
            <person name="Sanchez-Ramirez S."/>
            <person name="Szollosi G.J."/>
            <person name="Szarkandi J.G."/>
            <person name="Papp V."/>
            <person name="Albert L."/>
            <person name="Andreopoulos W."/>
            <person name="Angelini C."/>
            <person name="Antonin V."/>
            <person name="Barry K.W."/>
            <person name="Bougher N.L."/>
            <person name="Buchanan P."/>
            <person name="Buyck B."/>
            <person name="Bense V."/>
            <person name="Catcheside P."/>
            <person name="Chovatia M."/>
            <person name="Cooper J."/>
            <person name="Damon W."/>
            <person name="Desjardin D."/>
            <person name="Finy P."/>
            <person name="Geml J."/>
            <person name="Haridas S."/>
            <person name="Hughes K."/>
            <person name="Justo A."/>
            <person name="Karasinski D."/>
            <person name="Kautmanova I."/>
            <person name="Kiss B."/>
            <person name="Kocsube S."/>
            <person name="Kotiranta H."/>
            <person name="LaButti K.M."/>
            <person name="Lechner B.E."/>
            <person name="Liimatainen K."/>
            <person name="Lipzen A."/>
            <person name="Lukacs Z."/>
            <person name="Mihaltcheva S."/>
            <person name="Morgado L.N."/>
            <person name="Niskanen T."/>
            <person name="Noordeloos M.E."/>
            <person name="Ohm R.A."/>
            <person name="Ortiz-Santana B."/>
            <person name="Ovrebo C."/>
            <person name="Racz N."/>
            <person name="Riley R."/>
            <person name="Savchenko A."/>
            <person name="Shiryaev A."/>
            <person name="Soop K."/>
            <person name="Spirin V."/>
            <person name="Szebenyi C."/>
            <person name="Tomsovsky M."/>
            <person name="Tulloss R.E."/>
            <person name="Uehling J."/>
            <person name="Grigoriev I.V."/>
            <person name="Vagvolgyi C."/>
            <person name="Papp T."/>
            <person name="Martin F.M."/>
            <person name="Miettinen O."/>
            <person name="Hibbett D.S."/>
            <person name="Nagy L.G."/>
        </authorList>
    </citation>
    <scope>NUCLEOTIDE SEQUENCE [LARGE SCALE GENOMIC DNA]</scope>
    <source>
        <strain evidence="1 2">NL-1719</strain>
    </source>
</reference>
<proteinExistence type="predicted"/>
<keyword evidence="2" id="KW-1185">Reference proteome</keyword>
<dbReference type="Proteomes" id="UP000308600">
    <property type="component" value="Unassembled WGS sequence"/>
</dbReference>
<name>A0ACD2ZZ02_9AGAR</name>